<dbReference type="SMART" id="SM00479">
    <property type="entry name" value="EXOIII"/>
    <property type="match status" value="1"/>
</dbReference>
<protein>
    <submittedName>
        <fullName evidence="4">DNA polymerase III subunit epsilon</fullName>
    </submittedName>
</protein>
<name>A0ABD4DI12_ELIMR</name>
<dbReference type="GO" id="GO:0004527">
    <property type="term" value="F:exonuclease activity"/>
    <property type="evidence" value="ECO:0007669"/>
    <property type="project" value="UniProtKB-ARBA"/>
</dbReference>
<dbReference type="InterPro" id="IPR036397">
    <property type="entry name" value="RNaseH_sf"/>
</dbReference>
<dbReference type="Proteomes" id="UP000064412">
    <property type="component" value="Unassembled WGS sequence"/>
</dbReference>
<dbReference type="InterPro" id="IPR006054">
    <property type="entry name" value="DnaQ"/>
</dbReference>
<sequence length="407" mass="47090">MYSIIDIESNGGAFKKESIIEIAIYRFDGHEIVDQFISLVNPEDVISPYVQKLTGITAKMVKTAPKFHEIAKRIVEITEGSVIVGHNVEFDYRMIRQSFHRLGYNYERETIDTIPLAKKLIPNEESYSLGKLSKSLGIPLTDRHRASGDARATVELFKILLAKDQEKEILKHQKETQVSNNLNKKITTLTEFLPAENGIIYFQNAKGDILYTDYSSNIYQTATKIFHARTKKWDKLKAETTQIHYEFTGNELIAKLMMLQKTKKKTPSLPFGLYYKNDKYIIERTKGQTGDLLKFKSFSQGNKVKTFINEQERFQDNPIALKEFLSLDNRNEIWISEGRTKSEKSFLVLEKGKLTGYGFYELHHQIKSLNKINKLKIEIHAVNNMIYNELKLSLLRNNYEIKNLPTT</sequence>
<evidence type="ECO:0000313" key="5">
    <source>
        <dbReference type="Proteomes" id="UP000064412"/>
    </source>
</evidence>
<dbReference type="InterPro" id="IPR013520">
    <property type="entry name" value="Ribonucl_H"/>
</dbReference>
<organism evidence="4 5">
    <name type="scientific">Elizabethkingia miricola</name>
    <name type="common">Chryseobacterium miricola</name>
    <dbReference type="NCBI Taxonomy" id="172045"/>
    <lineage>
        <taxon>Bacteria</taxon>
        <taxon>Pseudomonadati</taxon>
        <taxon>Bacteroidota</taxon>
        <taxon>Flavobacteriia</taxon>
        <taxon>Flavobacteriales</taxon>
        <taxon>Weeksellaceae</taxon>
        <taxon>Elizabethkingia</taxon>
    </lineage>
</organism>
<dbReference type="InterPro" id="IPR012337">
    <property type="entry name" value="RNaseH-like_sf"/>
</dbReference>
<feature type="domain" description="Exonuclease" evidence="3">
    <location>
        <begin position="1"/>
        <end position="166"/>
    </location>
</feature>
<dbReference type="RefSeq" id="WP_059345885.1">
    <property type="nucleotide sequence ID" value="NZ_CP140570.1"/>
</dbReference>
<dbReference type="AlphaFoldDB" id="A0ABD4DI12"/>
<evidence type="ECO:0000313" key="4">
    <source>
        <dbReference type="EMBL" id="KUY15902.1"/>
    </source>
</evidence>
<dbReference type="Pfam" id="PF00929">
    <property type="entry name" value="RNase_T"/>
    <property type="match status" value="1"/>
</dbReference>
<accession>A0ABD4DI12</accession>
<dbReference type="NCBIfam" id="TIGR00573">
    <property type="entry name" value="dnaq"/>
    <property type="match status" value="1"/>
</dbReference>
<dbReference type="Gene3D" id="3.30.420.10">
    <property type="entry name" value="Ribonuclease H-like superfamily/Ribonuclease H"/>
    <property type="match status" value="1"/>
</dbReference>
<evidence type="ECO:0000259" key="3">
    <source>
        <dbReference type="SMART" id="SM00479"/>
    </source>
</evidence>
<dbReference type="SUPFAM" id="SSF53098">
    <property type="entry name" value="Ribonuclease H-like"/>
    <property type="match status" value="1"/>
</dbReference>
<reference evidence="4 5" key="1">
    <citation type="submission" date="2015-11" db="EMBL/GenBank/DDBJ databases">
        <authorList>
            <person name="Nicholson A.C."/>
            <person name="Humrighouse B.W."/>
            <person name="Graziano J."/>
            <person name="Lasker B."/>
            <person name="Whitney A.M."/>
            <person name="Mcquiston J.R."/>
        </authorList>
    </citation>
    <scope>NUCLEOTIDE SEQUENCE [LARGE SCALE GENOMIC DNA]</scope>
    <source>
        <strain evidence="4 5">G4071</strain>
    </source>
</reference>
<comment type="caution">
    <text evidence="4">The sequence shown here is derived from an EMBL/GenBank/DDBJ whole genome shotgun (WGS) entry which is preliminary data.</text>
</comment>
<comment type="function">
    <text evidence="1">DNA polymerase III is a complex, multichain enzyme responsible for most of the replicative synthesis in bacteria. The epsilon subunit contain the editing function and is a proofreading 3'-5' exonuclease.</text>
</comment>
<gene>
    <name evidence="4" type="ORF">ATB95_17635</name>
</gene>
<comment type="subunit">
    <text evidence="2">DNA polymerase III contains a core (composed of alpha, epsilon and theta chains) that associates with a tau subunit. This core dimerizes to form the POLIII' complex. PolIII' associates with the gamma complex (composed of gamma, delta, delta', psi and chi chains) and with the beta chain to form the complete DNA polymerase III complex.</text>
</comment>
<dbReference type="PANTHER" id="PTHR30231:SF41">
    <property type="entry name" value="DNA POLYMERASE III SUBUNIT EPSILON"/>
    <property type="match status" value="1"/>
</dbReference>
<dbReference type="CDD" id="cd06127">
    <property type="entry name" value="DEDDh"/>
    <property type="match status" value="1"/>
</dbReference>
<dbReference type="FunFam" id="3.30.420.10:FF:000045">
    <property type="entry name" value="3'-5' exonuclease DinG"/>
    <property type="match status" value="1"/>
</dbReference>
<dbReference type="GO" id="GO:0006259">
    <property type="term" value="P:DNA metabolic process"/>
    <property type="evidence" value="ECO:0007669"/>
    <property type="project" value="UniProtKB-ARBA"/>
</dbReference>
<dbReference type="EMBL" id="LNOI01000008">
    <property type="protein sequence ID" value="KUY15902.1"/>
    <property type="molecule type" value="Genomic_DNA"/>
</dbReference>
<evidence type="ECO:0000256" key="1">
    <source>
        <dbReference type="ARBA" id="ARBA00025483"/>
    </source>
</evidence>
<dbReference type="PANTHER" id="PTHR30231">
    <property type="entry name" value="DNA POLYMERASE III SUBUNIT EPSILON"/>
    <property type="match status" value="1"/>
</dbReference>
<proteinExistence type="predicted"/>
<evidence type="ECO:0000256" key="2">
    <source>
        <dbReference type="ARBA" id="ARBA00026073"/>
    </source>
</evidence>